<protein>
    <recommendedName>
        <fullName evidence="1">SAF domain-containing protein</fullName>
    </recommendedName>
</protein>
<proteinExistence type="predicted"/>
<keyword evidence="3" id="KW-1185">Reference proteome</keyword>
<feature type="domain" description="SAF" evidence="1">
    <location>
        <begin position="45"/>
        <end position="109"/>
    </location>
</feature>
<dbReference type="EMBL" id="BAAALG010000001">
    <property type="protein sequence ID" value="GAA1091332.1"/>
    <property type="molecule type" value="Genomic_DNA"/>
</dbReference>
<reference evidence="3" key="1">
    <citation type="journal article" date="2019" name="Int. J. Syst. Evol. Microbiol.">
        <title>The Global Catalogue of Microorganisms (GCM) 10K type strain sequencing project: providing services to taxonomists for standard genome sequencing and annotation.</title>
        <authorList>
            <consortium name="The Broad Institute Genomics Platform"/>
            <consortium name="The Broad Institute Genome Sequencing Center for Infectious Disease"/>
            <person name="Wu L."/>
            <person name="Ma J."/>
        </authorList>
    </citation>
    <scope>NUCLEOTIDE SEQUENCE [LARGE SCALE GENOMIC DNA]</scope>
    <source>
        <strain evidence="3">JCM 13008</strain>
    </source>
</reference>
<dbReference type="SMART" id="SM00858">
    <property type="entry name" value="SAF"/>
    <property type="match status" value="1"/>
</dbReference>
<accession>A0ABP4E6N3</accession>
<gene>
    <name evidence="2" type="ORF">GCM10009668_02610</name>
</gene>
<sequence>MPEPPAAVRFSRRGWRDPRLVIGLVLVAASVLLGARMLAEADDTVEVWTAAHDLQAGQTLSGEDLVATRVRFADADRLGLYLPVADGVPEGVLRAPAASGALLPRAALGADAVEQTEVAVWAPAIAVPPSVGPGARVDVWVTGEGARDAEAVLRGVRVVAAPGADATLAASTERQVVLALGPDDAAQVGTVLAAAQAGQVAITRAG</sequence>
<name>A0ABP4E6N3_9ACTN</name>
<evidence type="ECO:0000259" key="1">
    <source>
        <dbReference type="SMART" id="SM00858"/>
    </source>
</evidence>
<evidence type="ECO:0000313" key="3">
    <source>
        <dbReference type="Proteomes" id="UP001501581"/>
    </source>
</evidence>
<dbReference type="Pfam" id="PF08666">
    <property type="entry name" value="SAF"/>
    <property type="match status" value="1"/>
</dbReference>
<dbReference type="Proteomes" id="UP001501581">
    <property type="component" value="Unassembled WGS sequence"/>
</dbReference>
<comment type="caution">
    <text evidence="2">The sequence shown here is derived from an EMBL/GenBank/DDBJ whole genome shotgun (WGS) entry which is preliminary data.</text>
</comment>
<dbReference type="InterPro" id="IPR013974">
    <property type="entry name" value="SAF"/>
</dbReference>
<evidence type="ECO:0000313" key="2">
    <source>
        <dbReference type="EMBL" id="GAA1091332.1"/>
    </source>
</evidence>
<organism evidence="2 3">
    <name type="scientific">Nocardioides dubius</name>
    <dbReference type="NCBI Taxonomy" id="317019"/>
    <lineage>
        <taxon>Bacteria</taxon>
        <taxon>Bacillati</taxon>
        <taxon>Actinomycetota</taxon>
        <taxon>Actinomycetes</taxon>
        <taxon>Propionibacteriales</taxon>
        <taxon>Nocardioidaceae</taxon>
        <taxon>Nocardioides</taxon>
    </lineage>
</organism>